<dbReference type="GO" id="GO:0007189">
    <property type="term" value="P:adenylate cyclase-activating G protein-coupled receptor signaling pathway"/>
    <property type="evidence" value="ECO:0007669"/>
    <property type="project" value="TreeGrafter"/>
</dbReference>
<feature type="transmembrane region" description="Helical" evidence="10">
    <location>
        <begin position="596"/>
        <end position="617"/>
    </location>
</feature>
<feature type="transmembrane region" description="Helical" evidence="10">
    <location>
        <begin position="768"/>
        <end position="791"/>
    </location>
</feature>
<name>A0A8C4N888_EPTBU</name>
<proteinExistence type="predicted"/>
<feature type="signal peptide" evidence="11">
    <location>
        <begin position="1"/>
        <end position="26"/>
    </location>
</feature>
<keyword evidence="4 11" id="KW-0732">Signal</keyword>
<keyword evidence="5" id="KW-0677">Repeat</keyword>
<dbReference type="Gene3D" id="1.20.1070.10">
    <property type="entry name" value="Rhodopsin 7-helix transmembrane proteins"/>
    <property type="match status" value="1"/>
</dbReference>
<accession>A0A8C4N888</accession>
<dbReference type="GO" id="GO:0005886">
    <property type="term" value="C:plasma membrane"/>
    <property type="evidence" value="ECO:0007669"/>
    <property type="project" value="UniProtKB-SubCell"/>
</dbReference>
<evidence type="ECO:0000256" key="5">
    <source>
        <dbReference type="ARBA" id="ARBA00022737"/>
    </source>
</evidence>
<reference evidence="12" key="2">
    <citation type="submission" date="2025-09" db="UniProtKB">
        <authorList>
            <consortium name="Ensembl"/>
        </authorList>
    </citation>
    <scope>IDENTIFICATION</scope>
</reference>
<dbReference type="Proteomes" id="UP000694388">
    <property type="component" value="Unplaced"/>
</dbReference>
<dbReference type="InterPro" id="IPR001611">
    <property type="entry name" value="Leu-rich_rpt"/>
</dbReference>
<keyword evidence="10" id="KW-1133">Transmembrane helix</keyword>
<dbReference type="GO" id="GO:0009755">
    <property type="term" value="P:hormone-mediated signaling pathway"/>
    <property type="evidence" value="ECO:0007669"/>
    <property type="project" value="TreeGrafter"/>
</dbReference>
<evidence type="ECO:0000256" key="1">
    <source>
        <dbReference type="ARBA" id="ARBA00004651"/>
    </source>
</evidence>
<reference evidence="12" key="1">
    <citation type="submission" date="2025-08" db="UniProtKB">
        <authorList>
            <consortium name="Ensembl"/>
        </authorList>
    </citation>
    <scope>IDENTIFICATION</scope>
</reference>
<dbReference type="InterPro" id="IPR032675">
    <property type="entry name" value="LRR_dom_sf"/>
</dbReference>
<evidence type="ECO:0000313" key="12">
    <source>
        <dbReference type="Ensembl" id="ENSEBUP00000002624.1"/>
    </source>
</evidence>
<dbReference type="PANTHER" id="PTHR24372">
    <property type="entry name" value="GLYCOPROTEIN HORMONE RECEPTOR"/>
    <property type="match status" value="1"/>
</dbReference>
<evidence type="ECO:0000313" key="13">
    <source>
        <dbReference type="Proteomes" id="UP000694388"/>
    </source>
</evidence>
<dbReference type="SMART" id="SM00369">
    <property type="entry name" value="LRR_TYP"/>
    <property type="match status" value="13"/>
</dbReference>
<feature type="transmembrane region" description="Helical" evidence="10">
    <location>
        <begin position="803"/>
        <end position="823"/>
    </location>
</feature>
<dbReference type="PROSITE" id="PS51450">
    <property type="entry name" value="LRR"/>
    <property type="match status" value="2"/>
</dbReference>
<dbReference type="GO" id="GO:0008528">
    <property type="term" value="F:G protein-coupled peptide receptor activity"/>
    <property type="evidence" value="ECO:0007669"/>
    <property type="project" value="TreeGrafter"/>
</dbReference>
<evidence type="ECO:0000256" key="11">
    <source>
        <dbReference type="SAM" id="SignalP"/>
    </source>
</evidence>
<evidence type="ECO:0000256" key="7">
    <source>
        <dbReference type="ARBA" id="ARBA00023170"/>
    </source>
</evidence>
<keyword evidence="9" id="KW-0807">Transducer</keyword>
<evidence type="ECO:0000256" key="3">
    <source>
        <dbReference type="ARBA" id="ARBA00022614"/>
    </source>
</evidence>
<feature type="chain" id="PRO_5034831244" evidence="11">
    <location>
        <begin position="27"/>
        <end position="923"/>
    </location>
</feature>
<dbReference type="SUPFAM" id="SSF52058">
    <property type="entry name" value="L domain-like"/>
    <property type="match status" value="2"/>
</dbReference>
<feature type="transmembrane region" description="Helical" evidence="10">
    <location>
        <begin position="559"/>
        <end position="584"/>
    </location>
</feature>
<dbReference type="Gene3D" id="3.80.10.10">
    <property type="entry name" value="Ribonuclease Inhibitor"/>
    <property type="match status" value="3"/>
</dbReference>
<dbReference type="AlphaFoldDB" id="A0A8C4N888"/>
<dbReference type="FunFam" id="3.80.10.10:FF:000770">
    <property type="entry name" value="Uncharacterized protein"/>
    <property type="match status" value="1"/>
</dbReference>
<organism evidence="12 13">
    <name type="scientific">Eptatretus burgeri</name>
    <name type="common">Inshore hagfish</name>
    <dbReference type="NCBI Taxonomy" id="7764"/>
    <lineage>
        <taxon>Eukaryota</taxon>
        <taxon>Metazoa</taxon>
        <taxon>Chordata</taxon>
        <taxon>Craniata</taxon>
        <taxon>Vertebrata</taxon>
        <taxon>Cyclostomata</taxon>
        <taxon>Myxini</taxon>
        <taxon>Myxiniformes</taxon>
        <taxon>Myxinidae</taxon>
        <taxon>Eptatretinae</taxon>
        <taxon>Eptatretus</taxon>
    </lineage>
</organism>
<dbReference type="Ensembl" id="ENSEBUT00000002980.1">
    <property type="protein sequence ID" value="ENSEBUP00000002624.1"/>
    <property type="gene ID" value="ENSEBUG00000002013.1"/>
</dbReference>
<protein>
    <submittedName>
        <fullName evidence="12">Leucine rich repeat containing G protein-coupled receptor 6</fullName>
    </submittedName>
</protein>
<evidence type="ECO:0000256" key="6">
    <source>
        <dbReference type="ARBA" id="ARBA00023040"/>
    </source>
</evidence>
<keyword evidence="8" id="KW-0325">Glycoprotein</keyword>
<keyword evidence="6" id="KW-0297">G-protein coupled receptor</keyword>
<dbReference type="SUPFAM" id="SSF81321">
    <property type="entry name" value="Family A G protein-coupled receptor-like"/>
    <property type="match status" value="1"/>
</dbReference>
<dbReference type="InterPro" id="IPR003591">
    <property type="entry name" value="Leu-rich_rpt_typical-subtyp"/>
</dbReference>
<sequence>MLAETPRGRRLVPLLRLAALVTLCVCAPGASKRSSHTRRSRPCPHGCSCGPNGHDKLAWRADCTKLGLCELPSPLDPFTTLLDLSMNNFTSLPPGAFSHLQALRELRLAGNDLVDLSTNCFSGLKNLRVLTLQNNQFHHVPGHALQNLPNLQSLRFDANHIEAVPAGSFSALHRLRHLWFDDNALQAVPIEALGELPSLQALTLALNHIRIIPSMAFKKLSNLIVLRLHNNHIERLESRCFEGLHSLDYLDLNDNRLTEFPTEIVSLPRLQELAFHSNNIAYIPEHAFKGNPLLHTIHFYDNPIKYVGHSTFQNLHKLQTLLMHGPSEMETFPDLNGTSNLRSLTLTGTRIASLPSRFCTNLQNLTFLDFSDNQLREMPTLNFCRHLAEVNLRRNEIAEVGEFTLHHLNLLKSLDLSENRINVIHPRAFVTLSKLNKLDLSRNSLLHLPTAGLAGLTQLKLGGNPMLFDLPPPSTFHDLRSLEVPFPYHCCAFGPSVWVSRGEQQSHSKEGNHASFPVDIEDLEPDDYIQDLDSNLQPEIHCSPRPGPLQPCDNLLGGWLVRLGVWFLSGTGIIANALVVILTFSGSRSPPLARRLLGLLAGANLATGFHGGALSVMDGAWFGHFAQIGPRWESSLGCRLAAFLAVWAAESALLVMAVVVAERASYCLTRRNKSRPSRYRFVGPAAVLAITGAGLLAAPQLAGGLVAGPLCLPLPGLPGSSPYYTATLVLLNAVVFLGMVVTCAGLHCTLSKAQQAVEAAEQAMVRHITWLVFVNGLLFFPAAFFGISALLHPVVVPPTVSRSILLLFLPLPACLNPLLYLLFSPRARLEVTALHAVLCCRGWLRPPTISTTVSVTPSTQAWTRPLLSARKPAIATGASHICLVPCRFANYGIDSSSQSGTTDEEELGTSSRPPHGFLFLDHS</sequence>
<feature type="transmembrane region" description="Helical" evidence="10">
    <location>
        <begin position="640"/>
        <end position="661"/>
    </location>
</feature>
<dbReference type="SMART" id="SM00364">
    <property type="entry name" value="LRR_BAC"/>
    <property type="match status" value="4"/>
</dbReference>
<keyword evidence="13" id="KW-1185">Reference proteome</keyword>
<keyword evidence="2" id="KW-1003">Cell membrane</keyword>
<feature type="transmembrane region" description="Helical" evidence="10">
    <location>
        <begin position="681"/>
        <end position="702"/>
    </location>
</feature>
<keyword evidence="10" id="KW-0472">Membrane</keyword>
<dbReference type="PANTHER" id="PTHR24372:SF82">
    <property type="entry name" value="RICKETS"/>
    <property type="match status" value="1"/>
</dbReference>
<evidence type="ECO:0000256" key="4">
    <source>
        <dbReference type="ARBA" id="ARBA00022729"/>
    </source>
</evidence>
<keyword evidence="3" id="KW-0433">Leucine-rich repeat</keyword>
<evidence type="ECO:0000256" key="10">
    <source>
        <dbReference type="SAM" id="Phobius"/>
    </source>
</evidence>
<evidence type="ECO:0000256" key="2">
    <source>
        <dbReference type="ARBA" id="ARBA00022475"/>
    </source>
</evidence>
<keyword evidence="10" id="KW-0812">Transmembrane</keyword>
<evidence type="ECO:0000256" key="8">
    <source>
        <dbReference type="ARBA" id="ARBA00023180"/>
    </source>
</evidence>
<feature type="transmembrane region" description="Helical" evidence="10">
    <location>
        <begin position="722"/>
        <end position="747"/>
    </location>
</feature>
<keyword evidence="7" id="KW-0675">Receptor</keyword>
<dbReference type="Pfam" id="PF13855">
    <property type="entry name" value="LRR_8"/>
    <property type="match status" value="4"/>
</dbReference>
<dbReference type="GeneTree" id="ENSGT00940000159939"/>
<comment type="subcellular location">
    <subcellularLocation>
        <location evidence="1">Cell membrane</location>
        <topology evidence="1">Multi-pass membrane protein</topology>
    </subcellularLocation>
</comment>
<evidence type="ECO:0000256" key="9">
    <source>
        <dbReference type="ARBA" id="ARBA00023224"/>
    </source>
</evidence>